<dbReference type="Proteomes" id="UP000051439">
    <property type="component" value="Unassembled WGS sequence"/>
</dbReference>
<feature type="transmembrane region" description="Helical" evidence="8">
    <location>
        <begin position="20"/>
        <end position="44"/>
    </location>
</feature>
<dbReference type="PATRIC" id="fig|1423766.4.peg.1465"/>
<gene>
    <name evidence="9" type="ORF">FC98_GL001416</name>
</gene>
<dbReference type="AlphaFoldDB" id="A0A0R1NVW7"/>
<dbReference type="GO" id="GO:1903785">
    <property type="term" value="P:L-valine transmembrane transport"/>
    <property type="evidence" value="ECO:0007669"/>
    <property type="project" value="TreeGrafter"/>
</dbReference>
<comment type="similarity">
    <text evidence="2">Belongs to the AzlC family.</text>
</comment>
<feature type="transmembrane region" description="Helical" evidence="8">
    <location>
        <begin position="189"/>
        <end position="209"/>
    </location>
</feature>
<reference evidence="9 10" key="1">
    <citation type="journal article" date="2015" name="Genome Announc.">
        <title>Expanding the biotechnology potential of lactobacilli through comparative genomics of 213 strains and associated genera.</title>
        <authorList>
            <person name="Sun Z."/>
            <person name="Harris H.M."/>
            <person name="McCann A."/>
            <person name="Guo C."/>
            <person name="Argimon S."/>
            <person name="Zhang W."/>
            <person name="Yang X."/>
            <person name="Jeffery I.B."/>
            <person name="Cooney J.C."/>
            <person name="Kagawa T.F."/>
            <person name="Liu W."/>
            <person name="Song Y."/>
            <person name="Salvetti E."/>
            <person name="Wrobel A."/>
            <person name="Rasinkangas P."/>
            <person name="Parkhill J."/>
            <person name="Rea M.C."/>
            <person name="O'Sullivan O."/>
            <person name="Ritari J."/>
            <person name="Douillard F.P."/>
            <person name="Paul Ross R."/>
            <person name="Yang R."/>
            <person name="Briner A.E."/>
            <person name="Felis G.E."/>
            <person name="de Vos W.M."/>
            <person name="Barrangou R."/>
            <person name="Klaenhammer T.R."/>
            <person name="Caufield P.W."/>
            <person name="Cui Y."/>
            <person name="Zhang H."/>
            <person name="O'Toole P.W."/>
        </authorList>
    </citation>
    <scope>NUCLEOTIDE SEQUENCE [LARGE SCALE GENOMIC DNA]</scope>
    <source>
        <strain evidence="9 10">DSM 19906</strain>
    </source>
</reference>
<comment type="caution">
    <text evidence="9">The sequence shown here is derived from an EMBL/GenBank/DDBJ whole genome shotgun (WGS) entry which is preliminary data.</text>
</comment>
<evidence type="ECO:0000313" key="10">
    <source>
        <dbReference type="Proteomes" id="UP000051439"/>
    </source>
</evidence>
<evidence type="ECO:0000256" key="7">
    <source>
        <dbReference type="ARBA" id="ARBA00023136"/>
    </source>
</evidence>
<evidence type="ECO:0000256" key="8">
    <source>
        <dbReference type="SAM" id="Phobius"/>
    </source>
</evidence>
<feature type="transmembrane region" description="Helical" evidence="8">
    <location>
        <begin position="215"/>
        <end position="234"/>
    </location>
</feature>
<dbReference type="Pfam" id="PF03591">
    <property type="entry name" value="AzlC"/>
    <property type="match status" value="1"/>
</dbReference>
<organism evidence="9 10">
    <name type="scientific">Lentilactobacillus kisonensis DSM 19906 = JCM 15041</name>
    <dbReference type="NCBI Taxonomy" id="1423766"/>
    <lineage>
        <taxon>Bacteria</taxon>
        <taxon>Bacillati</taxon>
        <taxon>Bacillota</taxon>
        <taxon>Bacilli</taxon>
        <taxon>Lactobacillales</taxon>
        <taxon>Lactobacillaceae</taxon>
        <taxon>Lentilactobacillus</taxon>
    </lineage>
</organism>
<evidence type="ECO:0000256" key="4">
    <source>
        <dbReference type="ARBA" id="ARBA00022475"/>
    </source>
</evidence>
<comment type="subcellular location">
    <subcellularLocation>
        <location evidence="1">Cell membrane</location>
        <topology evidence="1">Multi-pass membrane protein</topology>
    </subcellularLocation>
</comment>
<proteinExistence type="inferred from homology"/>
<dbReference type="RefSeq" id="WP_008857100.1">
    <property type="nucleotide sequence ID" value="NZ_AZEB01000024.1"/>
</dbReference>
<dbReference type="InterPro" id="IPR011606">
    <property type="entry name" value="Brnchd-chn_aa_trnsp_permease"/>
</dbReference>
<evidence type="ECO:0000256" key="1">
    <source>
        <dbReference type="ARBA" id="ARBA00004651"/>
    </source>
</evidence>
<evidence type="ECO:0000313" key="9">
    <source>
        <dbReference type="EMBL" id="KRL20552.1"/>
    </source>
</evidence>
<keyword evidence="5 8" id="KW-0812">Transmembrane</keyword>
<sequence>MNNELNVPSAAKETLPTVFGYIGIGVAFGIVGKAAGLSPLLVTLMSIITYAGSAQFVIVSMLVTHSPMLSIVLSVFLVNSRMILMSTTLAPYFKKESLLKNVLVGTLLTDESFALGMNKLNYTDNRLNFSWFNTANIIAYATWIISSLVGAVLGNFISNPEKFGLDFALIAMFIGLLYLQLISDKSINFNLQLIVVGFVLVAIYLGLIFIPSSLLILLVTLVACTFGVVMKHVFF</sequence>
<feature type="transmembrane region" description="Helical" evidence="8">
    <location>
        <begin position="163"/>
        <end position="182"/>
    </location>
</feature>
<protein>
    <submittedName>
        <fullName evidence="9">Azaleucine resistance protein AzlC</fullName>
    </submittedName>
</protein>
<name>A0A0R1NVW7_9LACO</name>
<evidence type="ECO:0000256" key="6">
    <source>
        <dbReference type="ARBA" id="ARBA00022989"/>
    </source>
</evidence>
<keyword evidence="7 8" id="KW-0472">Membrane</keyword>
<keyword evidence="3" id="KW-0813">Transport</keyword>
<dbReference type="PANTHER" id="PTHR34979">
    <property type="entry name" value="INNER MEMBRANE PROTEIN YGAZ"/>
    <property type="match status" value="1"/>
</dbReference>
<keyword evidence="10" id="KW-1185">Reference proteome</keyword>
<keyword evidence="6 8" id="KW-1133">Transmembrane helix</keyword>
<evidence type="ECO:0000256" key="5">
    <source>
        <dbReference type="ARBA" id="ARBA00022692"/>
    </source>
</evidence>
<evidence type="ECO:0000256" key="3">
    <source>
        <dbReference type="ARBA" id="ARBA00022448"/>
    </source>
</evidence>
<feature type="transmembrane region" description="Helical" evidence="8">
    <location>
        <begin position="137"/>
        <end position="157"/>
    </location>
</feature>
<dbReference type="PANTHER" id="PTHR34979:SF1">
    <property type="entry name" value="INNER MEMBRANE PROTEIN YGAZ"/>
    <property type="match status" value="1"/>
</dbReference>
<evidence type="ECO:0000256" key="2">
    <source>
        <dbReference type="ARBA" id="ARBA00010735"/>
    </source>
</evidence>
<dbReference type="GO" id="GO:0005886">
    <property type="term" value="C:plasma membrane"/>
    <property type="evidence" value="ECO:0007669"/>
    <property type="project" value="UniProtKB-SubCell"/>
</dbReference>
<accession>A0A0R1NVW7</accession>
<feature type="transmembrane region" description="Helical" evidence="8">
    <location>
        <begin position="56"/>
        <end position="78"/>
    </location>
</feature>
<keyword evidence="4" id="KW-1003">Cell membrane</keyword>
<dbReference type="EMBL" id="AZEB01000024">
    <property type="protein sequence ID" value="KRL20552.1"/>
    <property type="molecule type" value="Genomic_DNA"/>
</dbReference>